<proteinExistence type="predicted"/>
<organism evidence="3 4">
    <name type="scientific">Aquibacillus halophilus</name>
    <dbReference type="NCBI Taxonomy" id="930132"/>
    <lineage>
        <taxon>Bacteria</taxon>
        <taxon>Bacillati</taxon>
        <taxon>Bacillota</taxon>
        <taxon>Bacilli</taxon>
        <taxon>Bacillales</taxon>
        <taxon>Bacillaceae</taxon>
        <taxon>Aquibacillus</taxon>
    </lineage>
</organism>
<dbReference type="Proteomes" id="UP000799092">
    <property type="component" value="Unassembled WGS sequence"/>
</dbReference>
<evidence type="ECO:0000256" key="1">
    <source>
        <dbReference type="SAM" id="Phobius"/>
    </source>
</evidence>
<evidence type="ECO:0000313" key="4">
    <source>
        <dbReference type="Proteomes" id="UP000799092"/>
    </source>
</evidence>
<dbReference type="RefSeq" id="WP_153737924.1">
    <property type="nucleotide sequence ID" value="NZ_WJNG01000015.1"/>
</dbReference>
<keyword evidence="1" id="KW-0472">Membrane</keyword>
<dbReference type="AlphaFoldDB" id="A0A6A8DGG2"/>
<feature type="transmembrane region" description="Helical" evidence="1">
    <location>
        <begin position="5"/>
        <end position="25"/>
    </location>
</feature>
<dbReference type="InterPro" id="IPR031571">
    <property type="entry name" value="RcpC_dom"/>
</dbReference>
<protein>
    <submittedName>
        <fullName evidence="3">Flp pilus assembly protein CpaB</fullName>
    </submittedName>
</protein>
<keyword evidence="4" id="KW-1185">Reference proteome</keyword>
<accession>A0A6A8DGG2</accession>
<reference evidence="3" key="1">
    <citation type="submission" date="2019-11" db="EMBL/GenBank/DDBJ databases">
        <authorList>
            <person name="Li J."/>
        </authorList>
    </citation>
    <scope>NUCLEOTIDE SEQUENCE</scope>
    <source>
        <strain evidence="3">B6B</strain>
    </source>
</reference>
<dbReference type="OrthoDB" id="1757906at2"/>
<dbReference type="InterPro" id="IPR017592">
    <property type="entry name" value="Pilus_assmbl_Flp-typ_CpaB"/>
</dbReference>
<dbReference type="InterPro" id="IPR013974">
    <property type="entry name" value="SAF"/>
</dbReference>
<keyword evidence="1" id="KW-0812">Transmembrane</keyword>
<dbReference type="Pfam" id="PF16976">
    <property type="entry name" value="RcpC"/>
    <property type="match status" value="1"/>
</dbReference>
<dbReference type="Gene3D" id="3.90.1210.10">
    <property type="entry name" value="Antifreeze-like/N-acetylneuraminic acid synthase C-terminal domain"/>
    <property type="match status" value="1"/>
</dbReference>
<sequence>MRSRVIFLLAIIMAGITTFLFYNYMNQTETKGLTEEVKMTNVVVAKNEIKENQTITAEMLELKQVADEGVHPSTLKDLQEAEGKFSLTTIVAGEVILSHRLQAEKEETILISRKVQDGKRAVTVGVNIVQSVANLIDPEDNVDILFTEIVKEENIEEVKSLLLFEKVRVLAIGRKMMPESNSREQYVEYSSITVELNPDDAMELVNASTKGNLHFTVHSSILPSNNSE</sequence>
<gene>
    <name evidence="3" type="primary">cpaB</name>
    <name evidence="3" type="ORF">GH741_16880</name>
</gene>
<keyword evidence="1" id="KW-1133">Transmembrane helix</keyword>
<feature type="domain" description="SAF" evidence="2">
    <location>
        <begin position="40"/>
        <end position="102"/>
    </location>
</feature>
<evidence type="ECO:0000259" key="2">
    <source>
        <dbReference type="SMART" id="SM00858"/>
    </source>
</evidence>
<dbReference type="Pfam" id="PF08666">
    <property type="entry name" value="SAF"/>
    <property type="match status" value="1"/>
</dbReference>
<dbReference type="NCBIfam" id="TIGR03177">
    <property type="entry name" value="pilus_cpaB"/>
    <property type="match status" value="1"/>
</dbReference>
<evidence type="ECO:0000313" key="3">
    <source>
        <dbReference type="EMBL" id="MRH44320.1"/>
    </source>
</evidence>
<dbReference type="EMBL" id="WJNG01000015">
    <property type="protein sequence ID" value="MRH44320.1"/>
    <property type="molecule type" value="Genomic_DNA"/>
</dbReference>
<name>A0A6A8DGG2_9BACI</name>
<dbReference type="CDD" id="cd11614">
    <property type="entry name" value="SAF_CpaB_FlgA_like"/>
    <property type="match status" value="1"/>
</dbReference>
<comment type="caution">
    <text evidence="3">The sequence shown here is derived from an EMBL/GenBank/DDBJ whole genome shotgun (WGS) entry which is preliminary data.</text>
</comment>
<dbReference type="SMART" id="SM00858">
    <property type="entry name" value="SAF"/>
    <property type="match status" value="1"/>
</dbReference>